<evidence type="ECO:0000256" key="4">
    <source>
        <dbReference type="ARBA" id="ARBA00023157"/>
    </source>
</evidence>
<protein>
    <recommendedName>
        <fullName evidence="7">Thioredoxin domain-containing protein</fullName>
    </recommendedName>
</protein>
<dbReference type="STRING" id="1805238.AUJ23_01995"/>
<keyword evidence="6" id="KW-0472">Membrane</keyword>
<dbReference type="SUPFAM" id="SSF52833">
    <property type="entry name" value="Thioredoxin-like"/>
    <property type="match status" value="1"/>
</dbReference>
<evidence type="ECO:0000313" key="9">
    <source>
        <dbReference type="Proteomes" id="UP000181941"/>
    </source>
</evidence>
<keyword evidence="4" id="KW-1015">Disulfide bond</keyword>
<dbReference type="GO" id="GO:0016491">
    <property type="term" value="F:oxidoreductase activity"/>
    <property type="evidence" value="ECO:0007669"/>
    <property type="project" value="UniProtKB-KW"/>
</dbReference>
<feature type="transmembrane region" description="Helical" evidence="6">
    <location>
        <begin position="20"/>
        <end position="44"/>
    </location>
</feature>
<dbReference type="EMBL" id="MNVC01000019">
    <property type="protein sequence ID" value="OIO19586.1"/>
    <property type="molecule type" value="Genomic_DNA"/>
</dbReference>
<keyword evidence="6" id="KW-1133">Transmembrane helix</keyword>
<dbReference type="Gene3D" id="3.40.30.10">
    <property type="entry name" value="Glutaredoxin"/>
    <property type="match status" value="1"/>
</dbReference>
<gene>
    <name evidence="8" type="ORF">AUJ23_01995</name>
</gene>
<accession>A0A1J4U530</accession>
<dbReference type="Proteomes" id="UP000181941">
    <property type="component" value="Unassembled WGS sequence"/>
</dbReference>
<keyword evidence="3" id="KW-0560">Oxidoreductase</keyword>
<evidence type="ECO:0000256" key="3">
    <source>
        <dbReference type="ARBA" id="ARBA00023002"/>
    </source>
</evidence>
<evidence type="ECO:0000256" key="5">
    <source>
        <dbReference type="ARBA" id="ARBA00023284"/>
    </source>
</evidence>
<evidence type="ECO:0000256" key="1">
    <source>
        <dbReference type="ARBA" id="ARBA00005791"/>
    </source>
</evidence>
<comment type="similarity">
    <text evidence="1">Belongs to the thioredoxin family. DsbA subfamily.</text>
</comment>
<dbReference type="InterPro" id="IPR013766">
    <property type="entry name" value="Thioredoxin_domain"/>
</dbReference>
<evidence type="ECO:0000256" key="2">
    <source>
        <dbReference type="ARBA" id="ARBA00022729"/>
    </source>
</evidence>
<evidence type="ECO:0000313" key="8">
    <source>
        <dbReference type="EMBL" id="OIO19586.1"/>
    </source>
</evidence>
<dbReference type="AlphaFoldDB" id="A0A1J4U530"/>
<dbReference type="InterPro" id="IPR036249">
    <property type="entry name" value="Thioredoxin-like_sf"/>
</dbReference>
<keyword evidence="6" id="KW-0812">Transmembrane</keyword>
<dbReference type="PANTHER" id="PTHR13887:SF14">
    <property type="entry name" value="DISULFIDE BOND FORMATION PROTEIN D"/>
    <property type="match status" value="1"/>
</dbReference>
<proteinExistence type="inferred from homology"/>
<keyword evidence="5" id="KW-0676">Redox-active center</keyword>
<dbReference type="Pfam" id="PF13462">
    <property type="entry name" value="Thioredoxin_4"/>
    <property type="match status" value="1"/>
</dbReference>
<evidence type="ECO:0000259" key="7">
    <source>
        <dbReference type="PROSITE" id="PS51352"/>
    </source>
</evidence>
<dbReference type="PROSITE" id="PS51352">
    <property type="entry name" value="THIOREDOXIN_2"/>
    <property type="match status" value="1"/>
</dbReference>
<name>A0A1J4U530_9BACT</name>
<dbReference type="InterPro" id="IPR012336">
    <property type="entry name" value="Thioredoxin-like_fold"/>
</dbReference>
<dbReference type="PANTHER" id="PTHR13887">
    <property type="entry name" value="GLUTATHIONE S-TRANSFERASE KAPPA"/>
    <property type="match status" value="1"/>
</dbReference>
<comment type="caution">
    <text evidence="8">The sequence shown here is derived from an EMBL/GenBank/DDBJ whole genome shotgun (WGS) entry which is preliminary data.</text>
</comment>
<sequence length="263" mass="29054">MEEQKTQKSIFEVMNPQQTFLFGLVGGVMLLCTIGFFILLGLFLKGGNIGSLSNNGNKDNTVVANNTDDNNKVDVNNGAPTNINVKAVDTKTDHIRGNKDAKITIIEFSDPECPFCKRFHETMLQVIEKYSDNVRWIYRNMPLDGLHSQARTEANALECAGAQGKFWEYTDLLYKTTNSNNSLDLTLLPKFATQVGLNLTKFNTCFNNKDFASKIQADEADGQAAGGQGTPYSVLIGPNGEKTAINGAYPFAQVEQMIQQYLN</sequence>
<reference evidence="8 9" key="1">
    <citation type="journal article" date="2016" name="Environ. Microbiol.">
        <title>Genomic resolution of a cold subsurface aquifer community provides metabolic insights for novel microbes adapted to high CO concentrations.</title>
        <authorList>
            <person name="Probst A.J."/>
            <person name="Castelle C.J."/>
            <person name="Singh A."/>
            <person name="Brown C.T."/>
            <person name="Anantharaman K."/>
            <person name="Sharon I."/>
            <person name="Hug L.A."/>
            <person name="Burstein D."/>
            <person name="Emerson J.B."/>
            <person name="Thomas B.C."/>
            <person name="Banfield J.F."/>
        </authorList>
    </citation>
    <scope>NUCLEOTIDE SEQUENCE [LARGE SCALE GENOMIC DNA]</scope>
    <source>
        <strain evidence="8">CG1_02_32_51</strain>
    </source>
</reference>
<feature type="domain" description="Thioredoxin" evidence="7">
    <location>
        <begin position="73"/>
        <end position="263"/>
    </location>
</feature>
<organism evidence="8 9">
    <name type="scientific">Candidatus Magasanikbacteria bacterium CG1_02_32_51</name>
    <dbReference type="NCBI Taxonomy" id="1805238"/>
    <lineage>
        <taxon>Bacteria</taxon>
        <taxon>Candidatus Magasanikiibacteriota</taxon>
    </lineage>
</organism>
<evidence type="ECO:0000256" key="6">
    <source>
        <dbReference type="SAM" id="Phobius"/>
    </source>
</evidence>
<keyword evidence="2" id="KW-0732">Signal</keyword>